<evidence type="ECO:0000313" key="2">
    <source>
        <dbReference type="EMBL" id="OQX90977.1"/>
    </source>
</evidence>
<dbReference type="PANTHER" id="PTHR33387">
    <property type="entry name" value="RMLC-LIKE JELLY ROLL FOLD PROTEIN"/>
    <property type="match status" value="1"/>
</dbReference>
<dbReference type="InterPro" id="IPR014710">
    <property type="entry name" value="RmlC-like_jellyroll"/>
</dbReference>
<reference evidence="3" key="1">
    <citation type="submission" date="2017-03" db="EMBL/GenBank/DDBJ databases">
        <title>Novel pathways for hydrocarbon cycling and metabolic interdependencies in hydrothermal sediment communities.</title>
        <authorList>
            <person name="Dombrowski N."/>
            <person name="Seitz K."/>
            <person name="Teske A."/>
            <person name="Baker B."/>
        </authorList>
    </citation>
    <scope>NUCLEOTIDE SEQUENCE [LARGE SCALE GENOMIC DNA]</scope>
</reference>
<sequence length="171" mass="19451">MEVLVMITADEIINLMGLKPLFPEGGYYVETYRSPMVLDGRQINLEEGDVRELFSAIYYLLAGRRVSRLHRLRSDEIYHLYLGGPLRMLLLYPDGIGEVITLGVDLAIGQRPQVLVPAGVWQGSWLEGGVDFAFMGTTMAPAYNPDDFELAEREKMVYEYPQFEVIINRLT</sequence>
<protein>
    <recommendedName>
        <fullName evidence="1">DUF985 domain-containing protein</fullName>
    </recommendedName>
</protein>
<organism evidence="2 3">
    <name type="scientific">Candidatus Coatesbacteria bacterium 4484_99</name>
    <dbReference type="NCBI Taxonomy" id="1970774"/>
    <lineage>
        <taxon>Bacteria</taxon>
        <taxon>Candidatus Coatesiibacteriota</taxon>
    </lineage>
</organism>
<dbReference type="InterPro" id="IPR011051">
    <property type="entry name" value="RmlC_Cupin_sf"/>
</dbReference>
<accession>A0A1W9S2X6</accession>
<comment type="caution">
    <text evidence="2">The sequence shown here is derived from an EMBL/GenBank/DDBJ whole genome shotgun (WGS) entry which is preliminary data.</text>
</comment>
<dbReference type="CDD" id="cd06121">
    <property type="entry name" value="cupin_YML079wp"/>
    <property type="match status" value="1"/>
</dbReference>
<evidence type="ECO:0000313" key="3">
    <source>
        <dbReference type="Proteomes" id="UP000192611"/>
    </source>
</evidence>
<dbReference type="SUPFAM" id="SSF51182">
    <property type="entry name" value="RmlC-like cupins"/>
    <property type="match status" value="1"/>
</dbReference>
<evidence type="ECO:0000259" key="1">
    <source>
        <dbReference type="Pfam" id="PF06172"/>
    </source>
</evidence>
<feature type="domain" description="DUF985" evidence="1">
    <location>
        <begin position="11"/>
        <end position="151"/>
    </location>
</feature>
<dbReference type="Proteomes" id="UP000192611">
    <property type="component" value="Unassembled WGS sequence"/>
</dbReference>
<dbReference type="PANTHER" id="PTHR33387:SF3">
    <property type="entry name" value="DUF985 DOMAIN-CONTAINING PROTEIN"/>
    <property type="match status" value="1"/>
</dbReference>
<dbReference type="Gene3D" id="2.60.120.10">
    <property type="entry name" value="Jelly Rolls"/>
    <property type="match status" value="1"/>
</dbReference>
<dbReference type="InterPro" id="IPR009327">
    <property type="entry name" value="Cupin_DUF985"/>
</dbReference>
<dbReference type="AlphaFoldDB" id="A0A1W9S2X6"/>
<gene>
    <name evidence="2" type="ORF">B6D57_01385</name>
</gene>
<dbReference type="EMBL" id="NATQ01000017">
    <property type="protein sequence ID" value="OQX90977.1"/>
    <property type="molecule type" value="Genomic_DNA"/>
</dbReference>
<dbReference type="InterPro" id="IPR039935">
    <property type="entry name" value="YML079W-like"/>
</dbReference>
<name>A0A1W9S2X6_9BACT</name>
<dbReference type="Pfam" id="PF06172">
    <property type="entry name" value="Cupin_5"/>
    <property type="match status" value="1"/>
</dbReference>
<proteinExistence type="predicted"/>